<protein>
    <submittedName>
        <fullName evidence="7">Geranylgeranyl pyrophosphate synthase</fullName>
    </submittedName>
</protein>
<reference evidence="7 8" key="1">
    <citation type="submission" date="2018-11" db="EMBL/GenBank/DDBJ databases">
        <title>Draft genome sequence of Cellulomonas takizawaensis strain TKZ-21.</title>
        <authorList>
            <person name="Yamamura H."/>
            <person name="Hayashi T."/>
            <person name="Hamada M."/>
            <person name="Serisawa Y."/>
            <person name="Matsuyama K."/>
            <person name="Nakagawa Y."/>
            <person name="Otoguro M."/>
            <person name="Yanagida F."/>
            <person name="Hayakawa M."/>
        </authorList>
    </citation>
    <scope>NUCLEOTIDE SEQUENCE [LARGE SCALE GENOMIC DNA]</scope>
    <source>
        <strain evidence="7 8">TKZ-21</strain>
    </source>
</reference>
<evidence type="ECO:0000256" key="1">
    <source>
        <dbReference type="ARBA" id="ARBA00001946"/>
    </source>
</evidence>
<organism evidence="7 8">
    <name type="scientific">Cellulomonas algicola</name>
    <dbReference type="NCBI Taxonomy" id="2071633"/>
    <lineage>
        <taxon>Bacteria</taxon>
        <taxon>Bacillati</taxon>
        <taxon>Actinomycetota</taxon>
        <taxon>Actinomycetes</taxon>
        <taxon>Micrococcales</taxon>
        <taxon>Cellulomonadaceae</taxon>
        <taxon>Cellulomonas</taxon>
    </lineage>
</organism>
<dbReference type="Proteomes" id="UP000288246">
    <property type="component" value="Unassembled WGS sequence"/>
</dbReference>
<dbReference type="PANTHER" id="PTHR12001">
    <property type="entry name" value="GERANYLGERANYL PYROPHOSPHATE SYNTHASE"/>
    <property type="match status" value="1"/>
</dbReference>
<dbReference type="Pfam" id="PF00348">
    <property type="entry name" value="polyprenyl_synt"/>
    <property type="match status" value="1"/>
</dbReference>
<dbReference type="PANTHER" id="PTHR12001:SF85">
    <property type="entry name" value="SHORT CHAIN ISOPRENYL DIPHOSPHATE SYNTHASE"/>
    <property type="match status" value="1"/>
</dbReference>
<dbReference type="RefSeq" id="WP_160142890.1">
    <property type="nucleotide sequence ID" value="NZ_BHYL01000164.1"/>
</dbReference>
<comment type="cofactor">
    <cofactor evidence="1">
        <name>Mg(2+)</name>
        <dbReference type="ChEBI" id="CHEBI:18420"/>
    </cofactor>
</comment>
<dbReference type="AlphaFoldDB" id="A0A401V0V3"/>
<dbReference type="GO" id="GO:0004659">
    <property type="term" value="F:prenyltransferase activity"/>
    <property type="evidence" value="ECO:0007669"/>
    <property type="project" value="InterPro"/>
</dbReference>
<dbReference type="EMBL" id="BHYL01000164">
    <property type="protein sequence ID" value="GCD20538.1"/>
    <property type="molecule type" value="Genomic_DNA"/>
</dbReference>
<keyword evidence="8" id="KW-1185">Reference proteome</keyword>
<evidence type="ECO:0000256" key="3">
    <source>
        <dbReference type="ARBA" id="ARBA00022679"/>
    </source>
</evidence>
<sequence>MDEGDLAVAGGSLRSTAELALAVEDVTARADAALRDLLVERAARAGRHAVEARTLWEDLSGTLGGKLLRPRLVAAAYLGLGGRVSSVVVPVAAAHEALHVAMLAHDDVLDHDDRRRGRLNAGGAARQRARTAGLPEHVADERALAAGLLAGDLALTTAFRLLARTPVTGDLREHLADLLADGIETAVAGELLDVVSESLAPRDVDALLVAALKTAEYTCRSPLASGAALAGADLDVRRRLDDVGVALGLAFQLADDDLGVFGDPAATGKSTLSDLRRGKRTELLRLAYAGAGRTGRAVLDRYVGQPDLDERDAELVRTVMVDSGALAAMRLLVERTADTARAHASQLPHPLGDYLVGVVDDLAGRGH</sequence>
<evidence type="ECO:0000256" key="6">
    <source>
        <dbReference type="RuleBase" id="RU004466"/>
    </source>
</evidence>
<dbReference type="SUPFAM" id="SSF48576">
    <property type="entry name" value="Terpenoid synthases"/>
    <property type="match status" value="1"/>
</dbReference>
<name>A0A401V0V3_9CELL</name>
<keyword evidence="3 6" id="KW-0808">Transferase</keyword>
<evidence type="ECO:0000256" key="5">
    <source>
        <dbReference type="ARBA" id="ARBA00022842"/>
    </source>
</evidence>
<dbReference type="GO" id="GO:0046872">
    <property type="term" value="F:metal ion binding"/>
    <property type="evidence" value="ECO:0007669"/>
    <property type="project" value="UniProtKB-KW"/>
</dbReference>
<dbReference type="SFLD" id="SFLDS00005">
    <property type="entry name" value="Isoprenoid_Synthase_Type_I"/>
    <property type="match status" value="1"/>
</dbReference>
<dbReference type="InterPro" id="IPR008949">
    <property type="entry name" value="Isoprenoid_synthase_dom_sf"/>
</dbReference>
<accession>A0A401V0V3</accession>
<comment type="caution">
    <text evidence="7">The sequence shown here is derived from an EMBL/GenBank/DDBJ whole genome shotgun (WGS) entry which is preliminary data.</text>
</comment>
<gene>
    <name evidence="7" type="ORF">CTKZ_21000</name>
</gene>
<evidence type="ECO:0000313" key="8">
    <source>
        <dbReference type="Proteomes" id="UP000288246"/>
    </source>
</evidence>
<dbReference type="Gene3D" id="1.10.600.10">
    <property type="entry name" value="Farnesyl Diphosphate Synthase"/>
    <property type="match status" value="1"/>
</dbReference>
<dbReference type="GO" id="GO:0008299">
    <property type="term" value="P:isoprenoid biosynthetic process"/>
    <property type="evidence" value="ECO:0007669"/>
    <property type="project" value="InterPro"/>
</dbReference>
<comment type="similarity">
    <text evidence="2 6">Belongs to the FPP/GGPP synthase family.</text>
</comment>
<keyword evidence="5" id="KW-0460">Magnesium</keyword>
<dbReference type="InterPro" id="IPR000092">
    <property type="entry name" value="Polyprenyl_synt"/>
</dbReference>
<evidence type="ECO:0000256" key="2">
    <source>
        <dbReference type="ARBA" id="ARBA00006706"/>
    </source>
</evidence>
<proteinExistence type="inferred from homology"/>
<evidence type="ECO:0000313" key="7">
    <source>
        <dbReference type="EMBL" id="GCD20538.1"/>
    </source>
</evidence>
<evidence type="ECO:0000256" key="4">
    <source>
        <dbReference type="ARBA" id="ARBA00022723"/>
    </source>
</evidence>
<keyword evidence="4" id="KW-0479">Metal-binding</keyword>
<dbReference type="OrthoDB" id="4497239at2"/>